<reference evidence="2" key="1">
    <citation type="submission" date="2012-07" db="EMBL/GenBank/DDBJ databases">
        <title>Genome of the Chinese tree shrew, a rising model animal genetically related to primates.</title>
        <authorList>
            <person name="Zhang G."/>
            <person name="Fan Y."/>
            <person name="Yao Y."/>
            <person name="Huang Z."/>
        </authorList>
    </citation>
    <scope>NUCLEOTIDE SEQUENCE [LARGE SCALE GENOMIC DNA]</scope>
</reference>
<protein>
    <submittedName>
        <fullName evidence="1">Uncharacterized protein</fullName>
    </submittedName>
</protein>
<evidence type="ECO:0000313" key="1">
    <source>
        <dbReference type="EMBL" id="ELW71976.1"/>
    </source>
</evidence>
<organism evidence="1 2">
    <name type="scientific">Tupaia chinensis</name>
    <name type="common">Chinese tree shrew</name>
    <name type="synonym">Tupaia belangeri chinensis</name>
    <dbReference type="NCBI Taxonomy" id="246437"/>
    <lineage>
        <taxon>Eukaryota</taxon>
        <taxon>Metazoa</taxon>
        <taxon>Chordata</taxon>
        <taxon>Craniata</taxon>
        <taxon>Vertebrata</taxon>
        <taxon>Euteleostomi</taxon>
        <taxon>Mammalia</taxon>
        <taxon>Eutheria</taxon>
        <taxon>Euarchontoglires</taxon>
        <taxon>Scandentia</taxon>
        <taxon>Tupaiidae</taxon>
        <taxon>Tupaia</taxon>
    </lineage>
</organism>
<reference evidence="2" key="2">
    <citation type="journal article" date="2013" name="Nat. Commun.">
        <title>Genome of the Chinese tree shrew.</title>
        <authorList>
            <person name="Fan Y."/>
            <person name="Huang Z.Y."/>
            <person name="Cao C.C."/>
            <person name="Chen C.S."/>
            <person name="Chen Y.X."/>
            <person name="Fan D.D."/>
            <person name="He J."/>
            <person name="Hou H.L."/>
            <person name="Hu L."/>
            <person name="Hu X.T."/>
            <person name="Jiang X.T."/>
            <person name="Lai R."/>
            <person name="Lang Y.S."/>
            <person name="Liang B."/>
            <person name="Liao S.G."/>
            <person name="Mu D."/>
            <person name="Ma Y.Y."/>
            <person name="Niu Y.Y."/>
            <person name="Sun X.Q."/>
            <person name="Xia J.Q."/>
            <person name="Xiao J."/>
            <person name="Xiong Z.Q."/>
            <person name="Xu L."/>
            <person name="Yang L."/>
            <person name="Zhang Y."/>
            <person name="Zhao W."/>
            <person name="Zhao X.D."/>
            <person name="Zheng Y.T."/>
            <person name="Zhou J.M."/>
            <person name="Zhu Y.B."/>
            <person name="Zhang G.J."/>
            <person name="Wang J."/>
            <person name="Yao Y.G."/>
        </authorList>
    </citation>
    <scope>NUCLEOTIDE SEQUENCE [LARGE SCALE GENOMIC DNA]</scope>
</reference>
<accession>L9LAM4</accession>
<dbReference type="EMBL" id="KB320451">
    <property type="protein sequence ID" value="ELW71976.1"/>
    <property type="molecule type" value="Genomic_DNA"/>
</dbReference>
<sequence>MPLSPRLSDVTAPGPLLRINSLFLLKRSLADLDPALSDERPGLSSALYSTALAVSAKRRNSPLNCCHLFPLIQTETQSPRLSQQDPGAALAVSAKRRNSLLNCCHLFPLIQTETQPAEPRRPSPSPTSLLPLLSALVTQGARGSWNRATAQALGSRASLTSFSPVFTITPLETLSLNTQYGKEPFSPPFSPVVLYSRHHLTCMY</sequence>
<evidence type="ECO:0000313" key="2">
    <source>
        <dbReference type="Proteomes" id="UP000011518"/>
    </source>
</evidence>
<dbReference type="AlphaFoldDB" id="L9LAM4"/>
<name>L9LAM4_TUPCH</name>
<dbReference type="InParanoid" id="L9LAM4"/>
<gene>
    <name evidence="1" type="ORF">TREES_T100010521</name>
</gene>
<proteinExistence type="predicted"/>
<dbReference type="Proteomes" id="UP000011518">
    <property type="component" value="Unassembled WGS sequence"/>
</dbReference>
<keyword evidence="2" id="KW-1185">Reference proteome</keyword>